<dbReference type="HOGENOM" id="CLU_796720_0_0_9"/>
<proteinExistence type="predicted"/>
<accession>A0A0H2VIY8</accession>
<feature type="compositionally biased region" description="Basic and acidic residues" evidence="1">
    <location>
        <begin position="337"/>
        <end position="348"/>
    </location>
</feature>
<sequence length="348" mass="40199">MRDVQKQYNKQEGFVQGYSIIDSYSEDEIPKDGKRSTIQLVHEMGLEKARRIYGENYQCLVATQCDGKSGLYHNHLISNAVGNDGKSQRGDMTKWTKLAEISDQVMIDYGYTPLDKNNWRLNKTRKAEARSKGEYVSPNERKARKNGMTLAKDEVREQIQKVIDDETVKSFEDFKQMLNEEYQIGVEDAGTKDGENIKYSFSYTNKKGETSEKTIKAKTLSKEDYTLSGVKSKIEDKLLETGNFEINENDLTQQQQQMLSNLIVPEDDEDELELEFDDESLAFLDQINEEVKEYGREKHSSKATRNNQRVEKQHRDHQRHVENNERSTTRTKSSSKRAKDKDAGFELG</sequence>
<gene>
    <name evidence="3" type="ordered locus">SE_p306</name>
</gene>
<dbReference type="Pfam" id="PF03432">
    <property type="entry name" value="Relaxase"/>
    <property type="match status" value="1"/>
</dbReference>
<organism evidence="3 4">
    <name type="scientific">Staphylococcus epidermidis (strain ATCC 12228 / FDA PCI 1200)</name>
    <dbReference type="NCBI Taxonomy" id="176280"/>
    <lineage>
        <taxon>Bacteria</taxon>
        <taxon>Bacillati</taxon>
        <taxon>Bacillota</taxon>
        <taxon>Bacilli</taxon>
        <taxon>Bacillales</taxon>
        <taxon>Staphylococcaceae</taxon>
        <taxon>Staphylococcus</taxon>
    </lineage>
</organism>
<dbReference type="OrthoDB" id="5688559at2"/>
<protein>
    <submittedName>
        <fullName evidence="3">Mobilization protein</fullName>
    </submittedName>
</protein>
<evidence type="ECO:0000313" key="4">
    <source>
        <dbReference type="Proteomes" id="UP000001411"/>
    </source>
</evidence>
<dbReference type="Proteomes" id="UP000001411">
    <property type="component" value="Plasmid pSE-12228-03"/>
</dbReference>
<name>A0A0H2VIY8_STAES</name>
<feature type="compositionally biased region" description="Basic and acidic residues" evidence="1">
    <location>
        <begin position="308"/>
        <end position="328"/>
    </location>
</feature>
<dbReference type="EMBL" id="AE015932">
    <property type="protein sequence ID" value="AAO06162.1"/>
    <property type="molecule type" value="Genomic_DNA"/>
</dbReference>
<dbReference type="PATRIC" id="fig|176280.10.peg.2420"/>
<evidence type="ECO:0000313" key="3">
    <source>
        <dbReference type="EMBL" id="AAO06162.1"/>
    </source>
</evidence>
<evidence type="ECO:0000256" key="1">
    <source>
        <dbReference type="SAM" id="MobiDB-lite"/>
    </source>
</evidence>
<geneLocation type="plasmid" evidence="3 4">
    <name>pSE-12228-03</name>
</geneLocation>
<dbReference type="InterPro" id="IPR005094">
    <property type="entry name" value="Endonuclease_MobA/VirD2"/>
</dbReference>
<feature type="domain" description="MobA/VirD2-like nuclease" evidence="2">
    <location>
        <begin position="1"/>
        <end position="110"/>
    </location>
</feature>
<keyword evidence="3" id="KW-0614">Plasmid</keyword>
<feature type="region of interest" description="Disordered" evidence="1">
    <location>
        <begin position="293"/>
        <end position="348"/>
    </location>
</feature>
<evidence type="ECO:0000259" key="2">
    <source>
        <dbReference type="Pfam" id="PF03432"/>
    </source>
</evidence>
<dbReference type="KEGG" id="sep:SE_p306"/>
<reference evidence="3 4" key="1">
    <citation type="journal article" date="2003" name="Mol. Microbiol.">
        <title>Genome-based analysis of virulence genes in a non-biofilm-forming Staphylococcus epidermidis strain (ATCC 12228).</title>
        <authorList>
            <person name="Zhang Y.Q."/>
            <person name="Ren S.X."/>
            <person name="Li H.L."/>
            <person name="Wang Y.X."/>
            <person name="Fu G."/>
            <person name="Yang J."/>
            <person name="Qin Z.Q."/>
            <person name="Miao Y.G."/>
            <person name="Wang W.Y."/>
            <person name="Chen R.S."/>
            <person name="Shen Y."/>
            <person name="Chen Z."/>
            <person name="Yuan Z.H."/>
            <person name="Zhao G.P."/>
            <person name="Qu D."/>
            <person name="Danchin A."/>
            <person name="Wen Y.M."/>
        </authorList>
    </citation>
    <scope>NUCLEOTIDE SEQUENCE [LARGE SCALE GENOMIC DNA]</scope>
    <source>
        <strain evidence="4">ATCC 12228 / FDA PCI 1200</strain>
        <plasmid evidence="3">pSE-12228-03</plasmid>
    </source>
</reference>
<dbReference type="AlphaFoldDB" id="A0A0H2VIY8"/>